<gene>
    <name evidence="7" type="primary">pglX</name>
    <name evidence="7" type="ORF">GH811_13410</name>
</gene>
<dbReference type="NCBIfam" id="NF033452">
    <property type="entry name" value="BREX_1_MTaseX"/>
    <property type="match status" value="1"/>
</dbReference>
<protein>
    <recommendedName>
        <fullName evidence="1">site-specific DNA-methyltransferase (adenine-specific)</fullName>
        <ecNumber evidence="1">2.1.1.72</ecNumber>
    </recommendedName>
</protein>
<comment type="catalytic activity">
    <reaction evidence="5">
        <text>a 2'-deoxyadenosine in DNA + S-adenosyl-L-methionine = an N(6)-methyl-2'-deoxyadenosine in DNA + S-adenosyl-L-homocysteine + H(+)</text>
        <dbReference type="Rhea" id="RHEA:15197"/>
        <dbReference type="Rhea" id="RHEA-COMP:12418"/>
        <dbReference type="Rhea" id="RHEA-COMP:12419"/>
        <dbReference type="ChEBI" id="CHEBI:15378"/>
        <dbReference type="ChEBI" id="CHEBI:57856"/>
        <dbReference type="ChEBI" id="CHEBI:59789"/>
        <dbReference type="ChEBI" id="CHEBI:90615"/>
        <dbReference type="ChEBI" id="CHEBI:90616"/>
        <dbReference type="EC" id="2.1.1.72"/>
    </reaction>
</comment>
<dbReference type="InterPro" id="IPR002052">
    <property type="entry name" value="DNA_methylase_N6_adenine_CS"/>
</dbReference>
<feature type="domain" description="Type II methyltransferase M.TaqI-like" evidence="6">
    <location>
        <begin position="369"/>
        <end position="591"/>
    </location>
</feature>
<evidence type="ECO:0000313" key="7">
    <source>
        <dbReference type="EMBL" id="MBC3900613.1"/>
    </source>
</evidence>
<dbReference type="Proteomes" id="UP000622405">
    <property type="component" value="Unassembled WGS sequence"/>
</dbReference>
<accession>A0ABR6YZK2</accession>
<name>A0ABR6YZK2_9FIRM</name>
<evidence type="ECO:0000256" key="5">
    <source>
        <dbReference type="ARBA" id="ARBA00047942"/>
    </source>
</evidence>
<dbReference type="PANTHER" id="PTHR33841:SF1">
    <property type="entry name" value="DNA METHYLTRANSFERASE A"/>
    <property type="match status" value="1"/>
</dbReference>
<dbReference type="InterPro" id="IPR011639">
    <property type="entry name" value="MethylTrfase_TaqI-like_dom"/>
</dbReference>
<dbReference type="Gene3D" id="3.40.50.150">
    <property type="entry name" value="Vaccinia Virus protein VP39"/>
    <property type="match status" value="1"/>
</dbReference>
<dbReference type="InterPro" id="IPR029063">
    <property type="entry name" value="SAM-dependent_MTases_sf"/>
</dbReference>
<evidence type="ECO:0000256" key="2">
    <source>
        <dbReference type="ARBA" id="ARBA00022603"/>
    </source>
</evidence>
<organism evidence="7 8">
    <name type="scientific">Acetobacterium malicum</name>
    <dbReference type="NCBI Taxonomy" id="52692"/>
    <lineage>
        <taxon>Bacteria</taxon>
        <taxon>Bacillati</taxon>
        <taxon>Bacillota</taxon>
        <taxon>Clostridia</taxon>
        <taxon>Eubacteriales</taxon>
        <taxon>Eubacteriaceae</taxon>
        <taxon>Acetobacterium</taxon>
    </lineage>
</organism>
<dbReference type="EMBL" id="WJBE01000013">
    <property type="protein sequence ID" value="MBC3900613.1"/>
    <property type="molecule type" value="Genomic_DNA"/>
</dbReference>
<reference evidence="7 8" key="1">
    <citation type="journal article" date="2020" name="mSystems">
        <title>Defining Genomic and Predicted Metabolic Features of the Acetobacterium Genus.</title>
        <authorList>
            <person name="Ross D.E."/>
            <person name="Marshall C.W."/>
            <person name="Gulliver D."/>
            <person name="May H.D."/>
            <person name="Norman R.S."/>
        </authorList>
    </citation>
    <scope>NUCLEOTIDE SEQUENCE [LARGE SCALE GENOMIC DNA]</scope>
    <source>
        <strain evidence="7 8">DSM 4132</strain>
    </source>
</reference>
<evidence type="ECO:0000256" key="1">
    <source>
        <dbReference type="ARBA" id="ARBA00011900"/>
    </source>
</evidence>
<dbReference type="PANTHER" id="PTHR33841">
    <property type="entry name" value="DNA METHYLTRANSFERASE YEEA-RELATED"/>
    <property type="match status" value="1"/>
</dbReference>
<keyword evidence="8" id="KW-1185">Reference proteome</keyword>
<evidence type="ECO:0000259" key="6">
    <source>
        <dbReference type="Pfam" id="PF07669"/>
    </source>
</evidence>
<evidence type="ECO:0000256" key="4">
    <source>
        <dbReference type="ARBA" id="ARBA00022691"/>
    </source>
</evidence>
<dbReference type="InterPro" id="IPR050953">
    <property type="entry name" value="N4_N6_ade-DNA_methylase"/>
</dbReference>
<keyword evidence="3" id="KW-0808">Transferase</keyword>
<comment type="caution">
    <text evidence="7">The sequence shown here is derived from an EMBL/GenBank/DDBJ whole genome shotgun (WGS) entry which is preliminary data.</text>
</comment>
<keyword evidence="2" id="KW-0489">Methyltransferase</keyword>
<dbReference type="PROSITE" id="PS00092">
    <property type="entry name" value="N6_MTASE"/>
    <property type="match status" value="1"/>
</dbReference>
<evidence type="ECO:0000256" key="3">
    <source>
        <dbReference type="ARBA" id="ARBA00022679"/>
    </source>
</evidence>
<dbReference type="InterPro" id="IPR047939">
    <property type="entry name" value="BREX_1_PglX"/>
</dbReference>
<sequence>MNKTAIKEFAVEARKKLIASVKDKAGKIGITEDSITTAITIGSGFAVFPTHFGTETKLAGKELLQRENLISQIKEKGYNAVMEEVAYTWFNRIIAIRFMEVNDYLPTRVRVLSSETKDKFEPDLVTLAPVIELDFTPSEKDEILSLKMKNELDNLFRMLLIRQCNTLGEILPELFENTSTANRDYTEILLDISYTKEDSVIRDLLKIDEADFRDAVEIIGWMYQYYNTEPKDETFALLKKNVKITKERIPSATQLFTPDWIVRYMVENSLGRLWLEHCQAEAGLSNEYLNASYFGWKYYLEEAEQEPEVRVQLEMLRQDTKNLSPEDIKVIDPCMGSGHILVYAFEVLMQIYESCGYTQRDAARLIIEKNLYGLDIDDRAFQLAYFAVMMKGRKYNRRILTSEIQTNLCSIQESNAIKTGLISFIADGEKKLLRDTQALIEVFTDAKEYGSILEMPEIDFVGISKRVNEINEAVYDNIMDRIIQDDVRNHLIPLIKQAEIMVQKYDAVITNPPYMGSSGMGTELSGNINNNFSFGKVDLGIVFIEKCIRFCKTLAFCGMLTQQAFMFLQSYEKVRMFLQGNDIINMVHLGAHAFEEIAGEIVQTTAFVVRKSNIENFCSSYARLVELDSQKKKELAYLKRENIYYTQKHKFFKIPNKPMVYWASDSAMNLFEENILFNNVSEIRSGISTGDNDRFYRLWYECYSNNIGFRSDETPENSNYKWFPIVRAGNYRKWWGNAENVLNLHNAAIEIKMSKNNFRLRTPEYYNKLGITWCRVGTEKVGFRIKAENLNFGENSPTLFVDEMNAHYTCALLNSRVAAYLLFLINPTINFQVGDIKNIPFILSPQKKILVDSISQECIDISRCEWDSFETSWDFKRHPLLDNQNRHYASFANDDRIFPKNEIDQIPSKHSLALAYRNWQTFTENQFAQLKANEEKLNRIFIEIYGLADELTPEVEDKDVTIRKADLGRDIRSLISYAVGCMLGRYSLDTPGLAYAGGEWEADQYTTIIPDKDNIIPITDSEYFDDDMVARLVNFIKVVYGEASLEENLDFIAGALGNKGNTAREVIRNYFLKDFYKDHVKIYQKRPIYWLFDSGKENGFKALIYMHRYDQDTVGRVRTDYLHKIQAKLEDSLNHCNVILASEAPAGEKAAAVKKKEKLIKQLAETRLYDQAIAHIALSRLAIDLDDGVKVNYAKFQDVEVASEGKKAVKVNLLAKI</sequence>
<dbReference type="SUPFAM" id="SSF53335">
    <property type="entry name" value="S-adenosyl-L-methionine-dependent methyltransferases"/>
    <property type="match status" value="1"/>
</dbReference>
<proteinExistence type="predicted"/>
<dbReference type="Pfam" id="PF07669">
    <property type="entry name" value="Eco57I"/>
    <property type="match status" value="1"/>
</dbReference>
<keyword evidence="4" id="KW-0949">S-adenosyl-L-methionine</keyword>
<evidence type="ECO:0000313" key="8">
    <source>
        <dbReference type="Proteomes" id="UP000622405"/>
    </source>
</evidence>
<dbReference type="EC" id="2.1.1.72" evidence="1"/>
<dbReference type="RefSeq" id="WP_186894781.1">
    <property type="nucleotide sequence ID" value="NZ_WJBE01000013.1"/>
</dbReference>